<evidence type="ECO:0000313" key="1">
    <source>
        <dbReference type="EMBL" id="SEO27998.1"/>
    </source>
</evidence>
<gene>
    <name evidence="1" type="ORF">SAMN04487895_106196</name>
</gene>
<proteinExistence type="predicted"/>
<evidence type="ECO:0000313" key="2">
    <source>
        <dbReference type="Proteomes" id="UP000198809"/>
    </source>
</evidence>
<accession>A0A1H8NEU8</accession>
<protein>
    <submittedName>
        <fullName evidence="1">Uncharacterized protein</fullName>
    </submittedName>
</protein>
<dbReference type="EMBL" id="FODH01000006">
    <property type="protein sequence ID" value="SEO27998.1"/>
    <property type="molecule type" value="Genomic_DNA"/>
</dbReference>
<sequence>MSPPLKLVRYSNGDYTMCCGTRVRKYYKGAPVRILEGVPETITIYNEKRLSASGQPSFGTKRNSSKLLLFLGTGSGPDLLDRFFDARVRIQINSVLGAVNPAAKFISEHFFTVVILNQGLSVVDLPEIRV</sequence>
<dbReference type="AlphaFoldDB" id="A0A1H8NEU8"/>
<dbReference type="Proteomes" id="UP000198809">
    <property type="component" value="Unassembled WGS sequence"/>
</dbReference>
<name>A0A1H8NEU8_9BACL</name>
<organism evidence="1 2">
    <name type="scientific">Paenibacillus sophorae</name>
    <dbReference type="NCBI Taxonomy" id="1333845"/>
    <lineage>
        <taxon>Bacteria</taxon>
        <taxon>Bacillati</taxon>
        <taxon>Bacillota</taxon>
        <taxon>Bacilli</taxon>
        <taxon>Bacillales</taxon>
        <taxon>Paenibacillaceae</taxon>
        <taxon>Paenibacillus</taxon>
    </lineage>
</organism>
<reference evidence="1 2" key="1">
    <citation type="submission" date="2016-10" db="EMBL/GenBank/DDBJ databases">
        <authorList>
            <person name="de Groot N.N."/>
        </authorList>
    </citation>
    <scope>NUCLEOTIDE SEQUENCE [LARGE SCALE GENOMIC DNA]</scope>
    <source>
        <strain evidence="1 2">CGMCC 1.10238</strain>
    </source>
</reference>